<feature type="region of interest" description="Disordered" evidence="2">
    <location>
        <begin position="325"/>
        <end position="400"/>
    </location>
</feature>
<accession>A0A061BHF8</accession>
<dbReference type="EMBL" id="LK052961">
    <property type="protein sequence ID" value="CDR49403.1"/>
    <property type="molecule type" value="Genomic_DNA"/>
</dbReference>
<dbReference type="CDD" id="cd01846">
    <property type="entry name" value="fatty_acyltransferase_like"/>
    <property type="match status" value="1"/>
</dbReference>
<organism evidence="4">
    <name type="scientific">Rhodotorula toruloides</name>
    <name type="common">Yeast</name>
    <name type="synonym">Rhodosporidium toruloides</name>
    <dbReference type="NCBI Taxonomy" id="5286"/>
    <lineage>
        <taxon>Eukaryota</taxon>
        <taxon>Fungi</taxon>
        <taxon>Dikarya</taxon>
        <taxon>Basidiomycota</taxon>
        <taxon>Pucciniomycotina</taxon>
        <taxon>Microbotryomycetes</taxon>
        <taxon>Sporidiobolales</taxon>
        <taxon>Sporidiobolaceae</taxon>
        <taxon>Rhodotorula</taxon>
    </lineage>
</organism>
<reference evidence="4" key="1">
    <citation type="journal article" date="2014" name="Genome Announc.">
        <title>Draft genome sequence of Rhodosporidium toruloides CECT1137, an oleaginous yeast of biotechnological interest.</title>
        <authorList>
            <person name="Morin N."/>
            <person name="Calcas X."/>
            <person name="Devillers H."/>
            <person name="Durrens P."/>
            <person name="Sherman D.J."/>
            <person name="Nicaud J.-M."/>
            <person name="Neuveglise C."/>
        </authorList>
    </citation>
    <scope>NUCLEOTIDE SEQUENCE</scope>
    <source>
        <strain evidence="4">CECT1137</strain>
    </source>
</reference>
<gene>
    <name evidence="4" type="ORF">RHTO0S_26e01002g</name>
</gene>
<dbReference type="PROSITE" id="PS51257">
    <property type="entry name" value="PROKAR_LIPOPROTEIN"/>
    <property type="match status" value="1"/>
</dbReference>
<sequence>MPRSSRGPTTASSRLLTLVLLLIGCSAFRGVRAQATPSIVLDDIDTIFAFGDSYSATGYNPALGVNNFPGMEGTVSGGYIWLQYLSTLNSSHPITLYDLAVSGATTDNAIVNDTSDDFNTQTATFSKYFSAPNGQALVTNQARWDPARTLFAVWMGINDIGRAYQNNQNLTDLIPAIFDQWNRNFAALYAGGARNFLVLGVPPTDQTPLVQSVPPAVPLFAAWVGQYNGEIASYANSLPSLFPGTSVFVFDTQPFFRALLASPRAYGFVDTTTYCEDYSVVQGMPNLTLPQCTWPMSEYVWWNNYHPTWAVHRLLANVIAESLSSSTSPSPTTSSPSSLPPTPTPTSSSLSSTTFPSRSLSIPTTSPTATASATATEGANGSIGLGGGTGRPKSGAERGRGGRKVWIVALGVAGVAVMVR</sequence>
<dbReference type="SUPFAM" id="SSF52266">
    <property type="entry name" value="SGNH hydrolase"/>
    <property type="match status" value="1"/>
</dbReference>
<keyword evidence="3" id="KW-0732">Signal</keyword>
<keyword evidence="1" id="KW-0378">Hydrolase</keyword>
<dbReference type="GO" id="GO:0016788">
    <property type="term" value="F:hydrolase activity, acting on ester bonds"/>
    <property type="evidence" value="ECO:0007669"/>
    <property type="project" value="InterPro"/>
</dbReference>
<feature type="signal peptide" evidence="3">
    <location>
        <begin position="1"/>
        <end position="33"/>
    </location>
</feature>
<evidence type="ECO:0000256" key="2">
    <source>
        <dbReference type="SAM" id="MobiDB-lite"/>
    </source>
</evidence>
<feature type="compositionally biased region" description="Low complexity" evidence="2">
    <location>
        <begin position="345"/>
        <end position="376"/>
    </location>
</feature>
<evidence type="ECO:0000256" key="3">
    <source>
        <dbReference type="SAM" id="SignalP"/>
    </source>
</evidence>
<dbReference type="Gene3D" id="3.40.50.1110">
    <property type="entry name" value="SGNH hydrolase"/>
    <property type="match status" value="1"/>
</dbReference>
<evidence type="ECO:0000313" key="4">
    <source>
        <dbReference type="EMBL" id="CDR49403.1"/>
    </source>
</evidence>
<dbReference type="InterPro" id="IPR001087">
    <property type="entry name" value="GDSL"/>
</dbReference>
<dbReference type="Pfam" id="PF00657">
    <property type="entry name" value="Lipase_GDSL"/>
    <property type="match status" value="1"/>
</dbReference>
<dbReference type="AlphaFoldDB" id="A0A061BHF8"/>
<feature type="compositionally biased region" description="Gly residues" evidence="2">
    <location>
        <begin position="381"/>
        <end position="390"/>
    </location>
</feature>
<dbReference type="SMR" id="A0A061BHF8"/>
<proteinExistence type="predicted"/>
<feature type="chain" id="PRO_5030001892" evidence="3">
    <location>
        <begin position="34"/>
        <end position="420"/>
    </location>
</feature>
<evidence type="ECO:0000256" key="1">
    <source>
        <dbReference type="ARBA" id="ARBA00022801"/>
    </source>
</evidence>
<dbReference type="InterPro" id="IPR051058">
    <property type="entry name" value="GDSL_Est/Lipase"/>
</dbReference>
<protein>
    <submittedName>
        <fullName evidence="4">RHTO0S26e01002g1_1</fullName>
    </submittedName>
</protein>
<dbReference type="InterPro" id="IPR036514">
    <property type="entry name" value="SGNH_hydro_sf"/>
</dbReference>
<dbReference type="OrthoDB" id="1600564at2759"/>
<name>A0A061BHF8_RHOTO</name>
<feature type="compositionally biased region" description="Low complexity" evidence="2">
    <location>
        <begin position="325"/>
        <end position="337"/>
    </location>
</feature>
<dbReference type="PANTHER" id="PTHR45648">
    <property type="entry name" value="GDSL LIPASE/ACYLHYDROLASE FAMILY PROTEIN (AFU_ORTHOLOGUE AFUA_4G14700)"/>
    <property type="match status" value="1"/>
</dbReference>
<dbReference type="PANTHER" id="PTHR45648:SF22">
    <property type="entry name" value="GDSL LIPASE_ACYLHYDROLASE FAMILY PROTEIN (AFU_ORTHOLOGUE AFUA_4G14700)"/>
    <property type="match status" value="1"/>
</dbReference>